<reference evidence="2 3" key="1">
    <citation type="submission" date="2024-01" db="EMBL/GenBank/DDBJ databases">
        <title>The complete chloroplast genome sequence of Lithospermum erythrorhizon: insights into the phylogenetic relationship among Boraginaceae species and the maternal lineages of purple gromwells.</title>
        <authorList>
            <person name="Okada T."/>
            <person name="Watanabe K."/>
        </authorList>
    </citation>
    <scope>NUCLEOTIDE SEQUENCE [LARGE SCALE GENOMIC DNA]</scope>
</reference>
<accession>A0AAV3QP51</accession>
<sequence length="157" mass="17117">MVERRRPWRRIVQLHLELEKGRGLRILTSVWSDMTRLFSHMRSNGSPPPHLDLSLVSLGTGSGSHSVASHSMSTHPATTGGTGSTGSRTRRTTPIPPRSSGSDSSTDELTSSDTTGNDVSPTRVRGGDRPLSLVAEKRWRGSTTARCSSEVSRFFMK</sequence>
<evidence type="ECO:0000313" key="2">
    <source>
        <dbReference type="EMBL" id="GAA0165016.1"/>
    </source>
</evidence>
<gene>
    <name evidence="2" type="ORF">LIER_20521</name>
</gene>
<dbReference type="Proteomes" id="UP001454036">
    <property type="component" value="Unassembled WGS sequence"/>
</dbReference>
<keyword evidence="3" id="KW-1185">Reference proteome</keyword>
<proteinExistence type="predicted"/>
<dbReference type="EMBL" id="BAABME010005225">
    <property type="protein sequence ID" value="GAA0165016.1"/>
    <property type="molecule type" value="Genomic_DNA"/>
</dbReference>
<name>A0AAV3QP51_LITER</name>
<evidence type="ECO:0000256" key="1">
    <source>
        <dbReference type="SAM" id="MobiDB-lite"/>
    </source>
</evidence>
<comment type="caution">
    <text evidence="2">The sequence shown here is derived from an EMBL/GenBank/DDBJ whole genome shotgun (WGS) entry which is preliminary data.</text>
</comment>
<organism evidence="2 3">
    <name type="scientific">Lithospermum erythrorhizon</name>
    <name type="common">Purple gromwell</name>
    <name type="synonym">Lithospermum officinale var. erythrorhizon</name>
    <dbReference type="NCBI Taxonomy" id="34254"/>
    <lineage>
        <taxon>Eukaryota</taxon>
        <taxon>Viridiplantae</taxon>
        <taxon>Streptophyta</taxon>
        <taxon>Embryophyta</taxon>
        <taxon>Tracheophyta</taxon>
        <taxon>Spermatophyta</taxon>
        <taxon>Magnoliopsida</taxon>
        <taxon>eudicotyledons</taxon>
        <taxon>Gunneridae</taxon>
        <taxon>Pentapetalae</taxon>
        <taxon>asterids</taxon>
        <taxon>lamiids</taxon>
        <taxon>Boraginales</taxon>
        <taxon>Boraginaceae</taxon>
        <taxon>Boraginoideae</taxon>
        <taxon>Lithospermeae</taxon>
        <taxon>Lithospermum</taxon>
    </lineage>
</organism>
<feature type="region of interest" description="Disordered" evidence="1">
    <location>
        <begin position="42"/>
        <end position="132"/>
    </location>
</feature>
<protein>
    <submittedName>
        <fullName evidence="2">Uncharacterized protein</fullName>
    </submittedName>
</protein>
<dbReference type="AlphaFoldDB" id="A0AAV3QP51"/>
<feature type="compositionally biased region" description="Low complexity" evidence="1">
    <location>
        <begin position="98"/>
        <end position="115"/>
    </location>
</feature>
<evidence type="ECO:0000313" key="3">
    <source>
        <dbReference type="Proteomes" id="UP001454036"/>
    </source>
</evidence>
<feature type="compositionally biased region" description="Low complexity" evidence="1">
    <location>
        <begin position="53"/>
        <end position="79"/>
    </location>
</feature>